<dbReference type="PANTHER" id="PTHR30529">
    <property type="entry name" value="CYTOCHROME B561"/>
    <property type="match status" value="1"/>
</dbReference>
<evidence type="ECO:0000256" key="8">
    <source>
        <dbReference type="ARBA" id="ARBA00022982"/>
    </source>
</evidence>
<evidence type="ECO:0000256" key="12">
    <source>
        <dbReference type="ARBA" id="ARBA00037975"/>
    </source>
</evidence>
<gene>
    <name evidence="15" type="ORF">SAMN05216201_1277</name>
</gene>
<dbReference type="InterPro" id="IPR011577">
    <property type="entry name" value="Cyt_b561_bac/Ni-Hgenase"/>
</dbReference>
<protein>
    <submittedName>
        <fullName evidence="15">Cytochrome b561</fullName>
    </submittedName>
</protein>
<keyword evidence="3" id="KW-0813">Transport</keyword>
<evidence type="ECO:0000259" key="14">
    <source>
        <dbReference type="Pfam" id="PF01292"/>
    </source>
</evidence>
<keyword evidence="7" id="KW-0479">Metal-binding</keyword>
<keyword evidence="5" id="KW-0349">Heme</keyword>
<dbReference type="GO" id="GO:0020037">
    <property type="term" value="F:heme binding"/>
    <property type="evidence" value="ECO:0007669"/>
    <property type="project" value="TreeGrafter"/>
</dbReference>
<evidence type="ECO:0000256" key="6">
    <source>
        <dbReference type="ARBA" id="ARBA00022692"/>
    </source>
</evidence>
<dbReference type="InterPro" id="IPR016174">
    <property type="entry name" value="Di-haem_cyt_TM"/>
</dbReference>
<dbReference type="EMBL" id="FNZE01000027">
    <property type="protein sequence ID" value="SEJ90309.1"/>
    <property type="molecule type" value="Genomic_DNA"/>
</dbReference>
<keyword evidence="8" id="KW-0249">Electron transport</keyword>
<accession>A0A1H7CKV1</accession>
<dbReference type="InterPro" id="IPR052168">
    <property type="entry name" value="Cytochrome_b561_oxidase"/>
</dbReference>
<dbReference type="GO" id="GO:0046872">
    <property type="term" value="F:metal ion binding"/>
    <property type="evidence" value="ECO:0007669"/>
    <property type="project" value="UniProtKB-KW"/>
</dbReference>
<keyword evidence="10" id="KW-0408">Iron</keyword>
<feature type="domain" description="Cytochrome b561 bacterial/Ni-hydrogenase" evidence="14">
    <location>
        <begin position="7"/>
        <end position="178"/>
    </location>
</feature>
<dbReference type="RefSeq" id="WP_090313626.1">
    <property type="nucleotide sequence ID" value="NZ_FNZE01000027.1"/>
</dbReference>
<dbReference type="Pfam" id="PF01292">
    <property type="entry name" value="Ni_hydr_CYTB"/>
    <property type="match status" value="1"/>
</dbReference>
<comment type="similarity">
    <text evidence="12">Belongs to the cytochrome b561 family.</text>
</comment>
<feature type="transmembrane region" description="Helical" evidence="13">
    <location>
        <begin position="90"/>
        <end position="110"/>
    </location>
</feature>
<evidence type="ECO:0000256" key="13">
    <source>
        <dbReference type="SAM" id="Phobius"/>
    </source>
</evidence>
<evidence type="ECO:0000256" key="10">
    <source>
        <dbReference type="ARBA" id="ARBA00023004"/>
    </source>
</evidence>
<dbReference type="AlphaFoldDB" id="A0A1H7CKV1"/>
<dbReference type="Proteomes" id="UP000242930">
    <property type="component" value="Unassembled WGS sequence"/>
</dbReference>
<keyword evidence="9 13" id="KW-1133">Transmembrane helix</keyword>
<evidence type="ECO:0000256" key="5">
    <source>
        <dbReference type="ARBA" id="ARBA00022617"/>
    </source>
</evidence>
<evidence type="ECO:0000256" key="4">
    <source>
        <dbReference type="ARBA" id="ARBA00022475"/>
    </source>
</evidence>
<dbReference type="GO" id="GO:0022904">
    <property type="term" value="P:respiratory electron transport chain"/>
    <property type="evidence" value="ECO:0007669"/>
    <property type="project" value="InterPro"/>
</dbReference>
<evidence type="ECO:0000256" key="1">
    <source>
        <dbReference type="ARBA" id="ARBA00001970"/>
    </source>
</evidence>
<comment type="subcellular location">
    <subcellularLocation>
        <location evidence="2">Cell membrane</location>
        <topology evidence="2">Multi-pass membrane protein</topology>
    </subcellularLocation>
</comment>
<dbReference type="PANTHER" id="PTHR30529:SF3">
    <property type="entry name" value="CYTOCHROME B561 HOMOLOG 1"/>
    <property type="match status" value="1"/>
</dbReference>
<proteinExistence type="inferred from homology"/>
<evidence type="ECO:0000256" key="11">
    <source>
        <dbReference type="ARBA" id="ARBA00023136"/>
    </source>
</evidence>
<evidence type="ECO:0000256" key="3">
    <source>
        <dbReference type="ARBA" id="ARBA00022448"/>
    </source>
</evidence>
<sequence length="180" mass="20068">MPTAPSRYSSLNIALHWLMLLLIAAVYACIELKGNFVRGSEIREGLKHWHFMLGMALFALVWLRLLGRLLSKTPAILPKPPAWQTGLSHLMHLALYVLMIGMPLVGWLLLNAEGKPVPFFGLELPMLVAKNPALAENLEELHEFGGQAGYWLIGLHAVAGLLHHYLIRDNTLTRILPGRA</sequence>
<dbReference type="STRING" id="915471.SAMN05216201_1277"/>
<comment type="cofactor">
    <cofactor evidence="1">
        <name>heme b</name>
        <dbReference type="ChEBI" id="CHEBI:60344"/>
    </cofactor>
</comment>
<organism evidence="15 16">
    <name type="scientific">Pseudomonas linyingensis</name>
    <dbReference type="NCBI Taxonomy" id="915471"/>
    <lineage>
        <taxon>Bacteria</taxon>
        <taxon>Pseudomonadati</taxon>
        <taxon>Pseudomonadota</taxon>
        <taxon>Gammaproteobacteria</taxon>
        <taxon>Pseudomonadales</taxon>
        <taxon>Pseudomonadaceae</taxon>
        <taxon>Pseudomonas</taxon>
    </lineage>
</organism>
<feature type="transmembrane region" description="Helical" evidence="13">
    <location>
        <begin position="51"/>
        <end position="70"/>
    </location>
</feature>
<keyword evidence="16" id="KW-1185">Reference proteome</keyword>
<evidence type="ECO:0000313" key="15">
    <source>
        <dbReference type="EMBL" id="SEJ90309.1"/>
    </source>
</evidence>
<dbReference type="PROSITE" id="PS51257">
    <property type="entry name" value="PROKAR_LIPOPROTEIN"/>
    <property type="match status" value="1"/>
</dbReference>
<keyword evidence="4" id="KW-1003">Cell membrane</keyword>
<dbReference type="GO" id="GO:0009055">
    <property type="term" value="F:electron transfer activity"/>
    <property type="evidence" value="ECO:0007669"/>
    <property type="project" value="InterPro"/>
</dbReference>
<name>A0A1H7CKV1_9PSED</name>
<dbReference type="OrthoDB" id="8589936at2"/>
<dbReference type="GO" id="GO:0005886">
    <property type="term" value="C:plasma membrane"/>
    <property type="evidence" value="ECO:0007669"/>
    <property type="project" value="UniProtKB-SubCell"/>
</dbReference>
<evidence type="ECO:0000256" key="2">
    <source>
        <dbReference type="ARBA" id="ARBA00004651"/>
    </source>
</evidence>
<keyword evidence="11 13" id="KW-0472">Membrane</keyword>
<dbReference type="SUPFAM" id="SSF81342">
    <property type="entry name" value="Transmembrane di-heme cytochromes"/>
    <property type="match status" value="1"/>
</dbReference>
<keyword evidence="6 13" id="KW-0812">Transmembrane</keyword>
<evidence type="ECO:0000313" key="16">
    <source>
        <dbReference type="Proteomes" id="UP000242930"/>
    </source>
</evidence>
<reference evidence="16" key="1">
    <citation type="submission" date="2016-10" db="EMBL/GenBank/DDBJ databases">
        <authorList>
            <person name="Varghese N."/>
            <person name="Submissions S."/>
        </authorList>
    </citation>
    <scope>NUCLEOTIDE SEQUENCE [LARGE SCALE GENOMIC DNA]</scope>
    <source>
        <strain evidence="16">LMG 25967</strain>
    </source>
</reference>
<feature type="transmembrane region" description="Helical" evidence="13">
    <location>
        <begin position="12"/>
        <end position="30"/>
    </location>
</feature>
<evidence type="ECO:0000256" key="9">
    <source>
        <dbReference type="ARBA" id="ARBA00022989"/>
    </source>
</evidence>
<evidence type="ECO:0000256" key="7">
    <source>
        <dbReference type="ARBA" id="ARBA00022723"/>
    </source>
</evidence>